<proteinExistence type="predicted"/>
<protein>
    <submittedName>
        <fullName evidence="1">Uncharacterized protein</fullName>
    </submittedName>
</protein>
<dbReference type="OrthoDB" id="1440054at2"/>
<sequence length="134" mass="16187">MMKKALECALILTRKHQLLGDKITLSTDYLKKIELKDKQSEINKQMILFLIEVQEFVEFIQLNKEYKSMYSELVNYYFNQIHHQINFYEIELDRLEFESKFSINVINNSKCYEKKTEINSVQEKLNSCYRLINL</sequence>
<organism evidence="1 2">
    <name type="scientific">Algoriella xinjiangensis</name>
    <dbReference type="NCBI Taxonomy" id="684065"/>
    <lineage>
        <taxon>Bacteria</taxon>
        <taxon>Pseudomonadati</taxon>
        <taxon>Bacteroidota</taxon>
        <taxon>Flavobacteriia</taxon>
        <taxon>Flavobacteriales</taxon>
        <taxon>Weeksellaceae</taxon>
        <taxon>Algoriella</taxon>
    </lineage>
</organism>
<reference evidence="2" key="1">
    <citation type="submission" date="2016-10" db="EMBL/GenBank/DDBJ databases">
        <authorList>
            <person name="Varghese N."/>
            <person name="Submissions S."/>
        </authorList>
    </citation>
    <scope>NUCLEOTIDE SEQUENCE [LARGE SCALE GENOMIC DNA]</scope>
    <source>
        <strain evidence="2">XJ109</strain>
    </source>
</reference>
<dbReference type="STRING" id="684065.SAMN05421738_10496"/>
<evidence type="ECO:0000313" key="1">
    <source>
        <dbReference type="EMBL" id="SFM91968.1"/>
    </source>
</evidence>
<keyword evidence="2" id="KW-1185">Reference proteome</keyword>
<name>A0A1I4USS0_9FLAO</name>
<gene>
    <name evidence="1" type="ORF">SAMN05421738_10496</name>
</gene>
<dbReference type="RefSeq" id="WP_092907067.1">
    <property type="nucleotide sequence ID" value="NZ_FOUZ01000004.1"/>
</dbReference>
<dbReference type="AlphaFoldDB" id="A0A1I4USS0"/>
<evidence type="ECO:0000313" key="2">
    <source>
        <dbReference type="Proteomes" id="UP000199149"/>
    </source>
</evidence>
<accession>A0A1I4USS0</accession>
<dbReference type="Proteomes" id="UP000199149">
    <property type="component" value="Unassembled WGS sequence"/>
</dbReference>
<dbReference type="EMBL" id="FOUZ01000004">
    <property type="protein sequence ID" value="SFM91968.1"/>
    <property type="molecule type" value="Genomic_DNA"/>
</dbReference>